<evidence type="ECO:0000259" key="1">
    <source>
        <dbReference type="Pfam" id="PF13625"/>
    </source>
</evidence>
<dbReference type="EMBL" id="CP120992">
    <property type="protein sequence ID" value="WLQ45351.1"/>
    <property type="molecule type" value="Genomic_DNA"/>
</dbReference>
<dbReference type="Proteomes" id="UP001229952">
    <property type="component" value="Chromosome"/>
</dbReference>
<name>A0ABY9IEK2_9ACTN</name>
<dbReference type="InterPro" id="IPR032830">
    <property type="entry name" value="XPB/Ssl2_N"/>
</dbReference>
<feature type="domain" description="Helicase XPB/Ssl2 N-terminal" evidence="1">
    <location>
        <begin position="17"/>
        <end position="98"/>
    </location>
</feature>
<sequence>MPGSQERHAFPDRKAEQVWTLTTASLLHALDRGHTLDELRGYLDQAASHPVPQTVTTLLDDTGRRTGRLRDAGQTHLIECADETLAALIVSDRRLRVLCTRIGERHLAVSLDRLPAFRKAALALGYPLA</sequence>
<reference evidence="2 3" key="1">
    <citation type="submission" date="2023-03" db="EMBL/GenBank/DDBJ databases">
        <title>Isolation and description of six Streptomyces strains from soil environments, able to metabolize different microbial glucans.</title>
        <authorList>
            <person name="Widen T."/>
            <person name="Larsbrink J."/>
        </authorList>
    </citation>
    <scope>NUCLEOTIDE SEQUENCE [LARGE SCALE GENOMIC DNA]</scope>
    <source>
        <strain evidence="2 3">Mut2</strain>
    </source>
</reference>
<protein>
    <submittedName>
        <fullName evidence="2">Helicase-associated domain-containing protein</fullName>
    </submittedName>
</protein>
<keyword evidence="2" id="KW-0347">Helicase</keyword>
<accession>A0ABY9IEK2</accession>
<dbReference type="Pfam" id="PF13625">
    <property type="entry name" value="Helicase_C_3"/>
    <property type="match status" value="1"/>
</dbReference>
<keyword evidence="3" id="KW-1185">Reference proteome</keyword>
<keyword evidence="2" id="KW-0547">Nucleotide-binding</keyword>
<dbReference type="GO" id="GO:0004386">
    <property type="term" value="F:helicase activity"/>
    <property type="evidence" value="ECO:0007669"/>
    <property type="project" value="UniProtKB-KW"/>
</dbReference>
<proteinExistence type="predicted"/>
<organism evidence="2 3">
    <name type="scientific">Streptomyces laculatispora</name>
    <dbReference type="NCBI Taxonomy" id="887464"/>
    <lineage>
        <taxon>Bacteria</taxon>
        <taxon>Bacillati</taxon>
        <taxon>Actinomycetota</taxon>
        <taxon>Actinomycetes</taxon>
        <taxon>Kitasatosporales</taxon>
        <taxon>Streptomycetaceae</taxon>
        <taxon>Streptomyces</taxon>
    </lineage>
</organism>
<keyword evidence="2" id="KW-0378">Hydrolase</keyword>
<evidence type="ECO:0000313" key="3">
    <source>
        <dbReference type="Proteomes" id="UP001229952"/>
    </source>
</evidence>
<gene>
    <name evidence="2" type="ORF">P8A22_18855</name>
</gene>
<evidence type="ECO:0000313" key="2">
    <source>
        <dbReference type="EMBL" id="WLQ45351.1"/>
    </source>
</evidence>
<keyword evidence="2" id="KW-0067">ATP-binding</keyword>